<accession>A0A4Z2H3S3</accession>
<protein>
    <submittedName>
        <fullName evidence="1">Uncharacterized protein</fullName>
    </submittedName>
</protein>
<organism evidence="1 2">
    <name type="scientific">Liparis tanakae</name>
    <name type="common">Tanaka's snailfish</name>
    <dbReference type="NCBI Taxonomy" id="230148"/>
    <lineage>
        <taxon>Eukaryota</taxon>
        <taxon>Metazoa</taxon>
        <taxon>Chordata</taxon>
        <taxon>Craniata</taxon>
        <taxon>Vertebrata</taxon>
        <taxon>Euteleostomi</taxon>
        <taxon>Actinopterygii</taxon>
        <taxon>Neopterygii</taxon>
        <taxon>Teleostei</taxon>
        <taxon>Neoteleostei</taxon>
        <taxon>Acanthomorphata</taxon>
        <taxon>Eupercaria</taxon>
        <taxon>Perciformes</taxon>
        <taxon>Cottioidei</taxon>
        <taxon>Cottales</taxon>
        <taxon>Liparidae</taxon>
        <taxon>Liparis</taxon>
    </lineage>
</organism>
<name>A0A4Z2H3S3_9TELE</name>
<reference evidence="1 2" key="1">
    <citation type="submission" date="2019-03" db="EMBL/GenBank/DDBJ databases">
        <title>First draft genome of Liparis tanakae, snailfish: a comprehensive survey of snailfish specific genes.</title>
        <authorList>
            <person name="Kim W."/>
            <person name="Song I."/>
            <person name="Jeong J.-H."/>
            <person name="Kim D."/>
            <person name="Kim S."/>
            <person name="Ryu S."/>
            <person name="Song J.Y."/>
            <person name="Lee S.K."/>
        </authorList>
    </citation>
    <scope>NUCLEOTIDE SEQUENCE [LARGE SCALE GENOMIC DNA]</scope>
    <source>
        <tissue evidence="1">Muscle</tissue>
    </source>
</reference>
<dbReference type="AlphaFoldDB" id="A0A4Z2H3S3"/>
<keyword evidence="2" id="KW-1185">Reference proteome</keyword>
<dbReference type="Proteomes" id="UP000314294">
    <property type="component" value="Unassembled WGS sequence"/>
</dbReference>
<dbReference type="EMBL" id="SRLO01000355">
    <property type="protein sequence ID" value="TNN59474.1"/>
    <property type="molecule type" value="Genomic_DNA"/>
</dbReference>
<gene>
    <name evidence="1" type="ORF">EYF80_030289</name>
</gene>
<proteinExistence type="predicted"/>
<comment type="caution">
    <text evidence="1">The sequence shown here is derived from an EMBL/GenBank/DDBJ whole genome shotgun (WGS) entry which is preliminary data.</text>
</comment>
<evidence type="ECO:0000313" key="2">
    <source>
        <dbReference type="Proteomes" id="UP000314294"/>
    </source>
</evidence>
<evidence type="ECO:0000313" key="1">
    <source>
        <dbReference type="EMBL" id="TNN59474.1"/>
    </source>
</evidence>
<sequence>MDVGNVTLVVRAFFLSAFARDPRAPSFSICAHPFSCCVRRFWACFRRSVALKRPTVAISASSSPCSAAMPPPQPGEGLSRIWKEGKRGCGGKNVREIEQCTRRKDGEEADRRAYF</sequence>